<dbReference type="Gene3D" id="3.10.450.50">
    <property type="match status" value="1"/>
</dbReference>
<name>A0A011PBR7_ACCRE</name>
<dbReference type="Proteomes" id="UP000022141">
    <property type="component" value="Unassembled WGS sequence"/>
</dbReference>
<protein>
    <submittedName>
        <fullName evidence="1">Preprotein translocase subunit SecA</fullName>
    </submittedName>
</protein>
<dbReference type="Pfam" id="PF03695">
    <property type="entry name" value="UPF0149"/>
    <property type="match status" value="1"/>
</dbReference>
<dbReference type="eggNOG" id="COG3318">
    <property type="taxonomic scope" value="Bacteria"/>
</dbReference>
<evidence type="ECO:0000313" key="1">
    <source>
        <dbReference type="EMBL" id="EXI84996.1"/>
    </source>
</evidence>
<dbReference type="AlphaFoldDB" id="A0A011PBR7"/>
<accession>A0A011PBR7</accession>
<sequence>MSLPAPLPDPLLLRLEQLLGDPALPEAMRLDEAHGYLCAALSGPRPIAEEQWLSEVLGDAQAGSEDLRREAADLLRPFVAELESELARGQAPILLLYAIDGDESGAGNYLPWCQAYLHGVDAAAEDWFDALGAEEGKEDSEEICYLDEQLFPLFMLTGDAEAAALAAGEDWLSGEELEHLRAECEEKLPQAVTEIYRFWVAQRSIKTIRRETPKVGRNDPCPCGSGKKFKKCCGA</sequence>
<dbReference type="STRING" id="1454004.AW11_03719"/>
<organism evidence="1 2">
    <name type="scientific">Accumulibacter regalis</name>
    <dbReference type="NCBI Taxonomy" id="522306"/>
    <lineage>
        <taxon>Bacteria</taxon>
        <taxon>Pseudomonadati</taxon>
        <taxon>Pseudomonadota</taxon>
        <taxon>Betaproteobacteria</taxon>
        <taxon>Candidatus Accumulibacter</taxon>
    </lineage>
</organism>
<dbReference type="SUPFAM" id="SSF101327">
    <property type="entry name" value="YgfB-like"/>
    <property type="match status" value="1"/>
</dbReference>
<dbReference type="EMBL" id="JEMY01000060">
    <property type="protein sequence ID" value="EXI84996.1"/>
    <property type="molecule type" value="Genomic_DNA"/>
</dbReference>
<comment type="caution">
    <text evidence="1">The sequence shown here is derived from an EMBL/GenBank/DDBJ whole genome shotgun (WGS) entry which is preliminary data.</text>
</comment>
<keyword evidence="2" id="KW-1185">Reference proteome</keyword>
<gene>
    <name evidence="1" type="ORF">AW11_03719</name>
</gene>
<dbReference type="Pfam" id="PF02810">
    <property type="entry name" value="SEC-C"/>
    <property type="match status" value="1"/>
</dbReference>
<dbReference type="InterPro" id="IPR036255">
    <property type="entry name" value="YgfB-like_sf"/>
</dbReference>
<dbReference type="eggNOG" id="COG3012">
    <property type="taxonomic scope" value="Bacteria"/>
</dbReference>
<reference evidence="1" key="1">
    <citation type="submission" date="2014-02" db="EMBL/GenBank/DDBJ databases">
        <title>Expanding our view of genomic diversity in Candidatus Accumulibacter clades.</title>
        <authorList>
            <person name="Skennerton C.T."/>
            <person name="Barr J.J."/>
            <person name="Slater F.R."/>
            <person name="Bond P.L."/>
            <person name="Tyson G.W."/>
        </authorList>
    </citation>
    <scope>NUCLEOTIDE SEQUENCE [LARGE SCALE GENOMIC DNA]</scope>
</reference>
<dbReference type="PATRIC" id="fig|1454004.3.peg.3825"/>
<dbReference type="NCBIfam" id="TIGR02292">
    <property type="entry name" value="ygfB_yecA"/>
    <property type="match status" value="1"/>
</dbReference>
<evidence type="ECO:0000313" key="2">
    <source>
        <dbReference type="Proteomes" id="UP000022141"/>
    </source>
</evidence>
<proteinExistence type="predicted"/>
<dbReference type="InterPro" id="IPR004027">
    <property type="entry name" value="SEC_C_motif"/>
</dbReference>
<dbReference type="PANTHER" id="PTHR33747:SF1">
    <property type="entry name" value="ADENYLATE CYCLASE-ASSOCIATED CAP C-TERMINAL DOMAIN-CONTAINING PROTEIN"/>
    <property type="match status" value="1"/>
</dbReference>
<dbReference type="Gene3D" id="1.20.120.740">
    <property type="entry name" value="YgfB uncharacterised protein family UPF0149, PF03695"/>
    <property type="match status" value="1"/>
</dbReference>
<dbReference type="SUPFAM" id="SSF103642">
    <property type="entry name" value="Sec-C motif"/>
    <property type="match status" value="1"/>
</dbReference>
<dbReference type="InterPro" id="IPR011978">
    <property type="entry name" value="YgfB-like"/>
</dbReference>
<dbReference type="PANTHER" id="PTHR33747">
    <property type="entry name" value="UPF0225 PROTEIN SCO1677"/>
    <property type="match status" value="1"/>
</dbReference>